<gene>
    <name evidence="1" type="ORF">CV019_00350</name>
</gene>
<sequence>GAVQAAHNTGIGLVALAHVDHFLVVEQVEDREPGLQVDVVYRQRPGHAGTEVVGPRQAAARAAPGVLVDPPGDWTGAVLYAMPEGAATRTLGDEARGTQRIVGPGHTQLADRAARQRSERGTDTPDVVDRVGAAKFDLVATVIEQRAVVLV</sequence>
<dbReference type="AlphaFoldDB" id="A0A7Z1SBJ2"/>
<feature type="non-terminal residue" evidence="1">
    <location>
        <position position="151"/>
    </location>
</feature>
<organism evidence="1 2">
    <name type="scientific">Staphylococcus haemolyticus</name>
    <dbReference type="NCBI Taxonomy" id="1283"/>
    <lineage>
        <taxon>Bacteria</taxon>
        <taxon>Bacillati</taxon>
        <taxon>Bacillota</taxon>
        <taxon>Bacilli</taxon>
        <taxon>Bacillales</taxon>
        <taxon>Staphylococcaceae</taxon>
        <taxon>Staphylococcus</taxon>
    </lineage>
</organism>
<protein>
    <submittedName>
        <fullName evidence="1">Uncharacterized protein</fullName>
    </submittedName>
</protein>
<comment type="caution">
    <text evidence="1">The sequence shown here is derived from an EMBL/GenBank/DDBJ whole genome shotgun (WGS) entry which is preliminary data.</text>
</comment>
<proteinExistence type="predicted"/>
<evidence type="ECO:0000313" key="1">
    <source>
        <dbReference type="EMBL" id="PPJ80360.1"/>
    </source>
</evidence>
<name>A0A7Z1SBJ2_STAHA</name>
<dbReference type="EMBL" id="PGWX01000021">
    <property type="protein sequence ID" value="PPJ80360.1"/>
    <property type="molecule type" value="Genomic_DNA"/>
</dbReference>
<dbReference type="Proteomes" id="UP000238153">
    <property type="component" value="Unassembled WGS sequence"/>
</dbReference>
<accession>A0A7Z1SBJ2</accession>
<reference evidence="1 2" key="1">
    <citation type="submission" date="2017-11" db="EMBL/GenBank/DDBJ databases">
        <authorList>
            <person name="Founou R.C."/>
            <person name="Founou L."/>
            <person name="Allam M."/>
            <person name="Ismail A."/>
            <person name="Essack S.Y."/>
        </authorList>
    </citation>
    <scope>NUCLEOTIDE SEQUENCE [LARGE SCALE GENOMIC DNA]</scope>
    <source>
        <strain evidence="1 2">G811N2B1</strain>
    </source>
</reference>
<feature type="non-terminal residue" evidence="1">
    <location>
        <position position="1"/>
    </location>
</feature>
<evidence type="ECO:0000313" key="2">
    <source>
        <dbReference type="Proteomes" id="UP000238153"/>
    </source>
</evidence>